<dbReference type="OrthoDB" id="2391474at2759"/>
<protein>
    <recommendedName>
        <fullName evidence="4">F-box domain-containing protein</fullName>
    </recommendedName>
</protein>
<feature type="compositionally biased region" description="Polar residues" evidence="1">
    <location>
        <begin position="127"/>
        <end position="138"/>
    </location>
</feature>
<organism evidence="2 3">
    <name type="scientific">Linnemannia schmuckeri</name>
    <dbReference type="NCBI Taxonomy" id="64567"/>
    <lineage>
        <taxon>Eukaryota</taxon>
        <taxon>Fungi</taxon>
        <taxon>Fungi incertae sedis</taxon>
        <taxon>Mucoromycota</taxon>
        <taxon>Mortierellomycotina</taxon>
        <taxon>Mortierellomycetes</taxon>
        <taxon>Mortierellales</taxon>
        <taxon>Mortierellaceae</taxon>
        <taxon>Linnemannia</taxon>
    </lineage>
</organism>
<dbReference type="Gene3D" id="3.80.10.10">
    <property type="entry name" value="Ribonuclease Inhibitor"/>
    <property type="match status" value="1"/>
</dbReference>
<dbReference type="Proteomes" id="UP000748756">
    <property type="component" value="Unassembled WGS sequence"/>
</dbReference>
<dbReference type="InterPro" id="IPR032675">
    <property type="entry name" value="LRR_dom_sf"/>
</dbReference>
<reference evidence="2" key="1">
    <citation type="journal article" date="2020" name="Fungal Divers.">
        <title>Resolving the Mortierellaceae phylogeny through synthesis of multi-gene phylogenetics and phylogenomics.</title>
        <authorList>
            <person name="Vandepol N."/>
            <person name="Liber J."/>
            <person name="Desiro A."/>
            <person name="Na H."/>
            <person name="Kennedy M."/>
            <person name="Barry K."/>
            <person name="Grigoriev I.V."/>
            <person name="Miller A.N."/>
            <person name="O'Donnell K."/>
            <person name="Stajich J.E."/>
            <person name="Bonito G."/>
        </authorList>
    </citation>
    <scope>NUCLEOTIDE SEQUENCE</scope>
    <source>
        <strain evidence="2">NRRL 6426</strain>
    </source>
</reference>
<name>A0A9P5UYK2_9FUNG</name>
<feature type="non-terminal residue" evidence="2">
    <location>
        <position position="658"/>
    </location>
</feature>
<evidence type="ECO:0008006" key="4">
    <source>
        <dbReference type="Google" id="ProtNLM"/>
    </source>
</evidence>
<dbReference type="EMBL" id="JAAAUQ010002266">
    <property type="protein sequence ID" value="KAF9125537.1"/>
    <property type="molecule type" value="Genomic_DNA"/>
</dbReference>
<dbReference type="SUPFAM" id="SSF52047">
    <property type="entry name" value="RNI-like"/>
    <property type="match status" value="1"/>
</dbReference>
<sequence>MTPAVARFFETEKLVAKVGTFLNNRDLLSYMRTCRFFYTYSSPLLYRSLKLDNFSNYKRLAHSPEALEAWTRNIDFIQSISLVQDVLDQYYPKELAVVAAVAAVATIDRILHDLAFSPSDTPAAAIESTTSDHGSGQTHNDDTTTATTSAPVTIPIATPHVARMTLQPANPIPGLLLPPLTNLTHFHYRYSTSERASFTDLDRNADCQAVQLVGLLRQSPHLRVIHLHDILVRDKMALEKFTRTISGYTKLETLVLDVWVPDSWSDRVLAAVFFSCPQSVKILRIDFQNYLGESRRLDIAARILEAPLLRQDPTLHNLVEFFLSGPYLPVLEDLLVMLEYIPEVTTLGLPRIRKPVDADPFDRDAADAVGRVAVEKCPKIRNLVQCSGTLDSSLSLLAPVIEAMPQTSLKSLAAVLLCESEDPFMPALHRHIGSLTSIDFDRCEVSSRTIHRILRSCPRLEKFEAAHIYNRKCFLTLEDATAQPWASTKLKSLGLVIDLGDMDIPDVDWHDLTLEQKTSLGQLDVFYRQIGALTRLRHLVLQVLVNPENESDGDDHGKGALAHSKRCFPGLLAQDVPAYSKRCFPGLLKLGSGMEGKNRGWLDCLSGLHKLEHLHGSFHVAVGYDECMIGQAEAEWIAQHWPKLRSADFLREDDPLVL</sequence>
<evidence type="ECO:0000313" key="2">
    <source>
        <dbReference type="EMBL" id="KAF9125537.1"/>
    </source>
</evidence>
<comment type="caution">
    <text evidence="2">The sequence shown here is derived from an EMBL/GenBank/DDBJ whole genome shotgun (WGS) entry which is preliminary data.</text>
</comment>
<proteinExistence type="predicted"/>
<keyword evidence="3" id="KW-1185">Reference proteome</keyword>
<dbReference type="AlphaFoldDB" id="A0A9P5UYK2"/>
<evidence type="ECO:0000256" key="1">
    <source>
        <dbReference type="SAM" id="MobiDB-lite"/>
    </source>
</evidence>
<accession>A0A9P5UYK2</accession>
<gene>
    <name evidence="2" type="ORF">BG015_004872</name>
</gene>
<feature type="region of interest" description="Disordered" evidence="1">
    <location>
        <begin position="125"/>
        <end position="148"/>
    </location>
</feature>
<evidence type="ECO:0000313" key="3">
    <source>
        <dbReference type="Proteomes" id="UP000748756"/>
    </source>
</evidence>